<gene>
    <name evidence="2" type="ORF">PR003_g15862</name>
</gene>
<feature type="region of interest" description="Disordered" evidence="1">
    <location>
        <begin position="203"/>
        <end position="246"/>
    </location>
</feature>
<feature type="compositionally biased region" description="Basic residues" evidence="1">
    <location>
        <begin position="113"/>
        <end position="139"/>
    </location>
</feature>
<evidence type="ECO:0000256" key="1">
    <source>
        <dbReference type="SAM" id="MobiDB-lite"/>
    </source>
</evidence>
<feature type="compositionally biased region" description="Low complexity" evidence="1">
    <location>
        <begin position="87"/>
        <end position="112"/>
    </location>
</feature>
<name>A0A6A4ELC6_9STRA</name>
<dbReference type="AlphaFoldDB" id="A0A6A4ELC6"/>
<comment type="caution">
    <text evidence="2">The sequence shown here is derived from an EMBL/GenBank/DDBJ whole genome shotgun (WGS) entry which is preliminary data.</text>
</comment>
<evidence type="ECO:0000313" key="2">
    <source>
        <dbReference type="EMBL" id="KAE9328146.1"/>
    </source>
</evidence>
<reference evidence="2 3" key="1">
    <citation type="submission" date="2018-08" db="EMBL/GenBank/DDBJ databases">
        <title>Genomic investigation of the strawberry pathogen Phytophthora fragariae indicates pathogenicity is determined by transcriptional variation in three key races.</title>
        <authorList>
            <person name="Adams T.M."/>
            <person name="Armitage A.D."/>
            <person name="Sobczyk M.K."/>
            <person name="Bates H.J."/>
            <person name="Dunwell J.M."/>
            <person name="Nellist C.F."/>
            <person name="Harrison R.J."/>
        </authorList>
    </citation>
    <scope>NUCLEOTIDE SEQUENCE [LARGE SCALE GENOMIC DNA]</scope>
    <source>
        <strain evidence="2 3">SCRP333</strain>
    </source>
</reference>
<feature type="compositionally biased region" description="Basic residues" evidence="1">
    <location>
        <begin position="43"/>
        <end position="68"/>
    </location>
</feature>
<protein>
    <submittedName>
        <fullName evidence="2">Uncharacterized protein</fullName>
    </submittedName>
</protein>
<feature type="region of interest" description="Disordered" evidence="1">
    <location>
        <begin position="40"/>
        <end position="155"/>
    </location>
</feature>
<keyword evidence="3" id="KW-1185">Reference proteome</keyword>
<accession>A0A6A4ELC6</accession>
<proteinExistence type="predicted"/>
<feature type="compositionally biased region" description="Low complexity" evidence="1">
    <location>
        <begin position="69"/>
        <end position="78"/>
    </location>
</feature>
<evidence type="ECO:0000313" key="3">
    <source>
        <dbReference type="Proteomes" id="UP000434957"/>
    </source>
</evidence>
<organism evidence="2 3">
    <name type="scientific">Phytophthora rubi</name>
    <dbReference type="NCBI Taxonomy" id="129364"/>
    <lineage>
        <taxon>Eukaryota</taxon>
        <taxon>Sar</taxon>
        <taxon>Stramenopiles</taxon>
        <taxon>Oomycota</taxon>
        <taxon>Peronosporomycetes</taxon>
        <taxon>Peronosporales</taxon>
        <taxon>Peronosporaceae</taxon>
        <taxon>Phytophthora</taxon>
    </lineage>
</organism>
<sequence>MGAAPISPRCMHAARMPTSLTPGFGASETSPAQLAAAAAAAVPRHHHRHHRPRAWGRRHRASWVRHKPSPASSGSSTASPPPPPPAASMGTTASSKLGPAQAQLAAAAAAAVPRHHHRHHRPRAWGRRHRASWGRHKPNRVTTTATTGREHGDDGIEQAGYGTSSAQLAAAAAAAVPPPPPAASMGKTASSKLGPAQARLARPEAAVAPPPTEAIYQQVSSADYGQRRSKRQSHRRRKHRVSVANGELGRILQPSVAAL</sequence>
<feature type="compositionally biased region" description="Basic residues" evidence="1">
    <location>
        <begin position="227"/>
        <end position="241"/>
    </location>
</feature>
<dbReference type="Proteomes" id="UP000434957">
    <property type="component" value="Unassembled WGS sequence"/>
</dbReference>
<dbReference type="EMBL" id="QXFT01001124">
    <property type="protein sequence ID" value="KAE9328146.1"/>
    <property type="molecule type" value="Genomic_DNA"/>
</dbReference>